<organism evidence="1">
    <name type="scientific">Siphoviridae sp. ctmYS12</name>
    <dbReference type="NCBI Taxonomy" id="2825652"/>
    <lineage>
        <taxon>Viruses</taxon>
        <taxon>Duplodnaviria</taxon>
        <taxon>Heunggongvirae</taxon>
        <taxon>Uroviricota</taxon>
        <taxon>Caudoviricetes</taxon>
    </lineage>
</organism>
<sequence>MRKLQRLESSRDNEPCITDKKMAGQACLKPVIFLSVYIGRMPETDSKRSAEEVARRMISCLFFILSIL</sequence>
<evidence type="ECO:0000313" key="1">
    <source>
        <dbReference type="EMBL" id="DAE02528.1"/>
    </source>
</evidence>
<accession>A0A8S5P790</accession>
<name>A0A8S5P790_9CAUD</name>
<reference evidence="1" key="1">
    <citation type="journal article" date="2021" name="Proc. Natl. Acad. Sci. U.S.A.">
        <title>A Catalog of Tens of Thousands of Viruses from Human Metagenomes Reveals Hidden Associations with Chronic Diseases.</title>
        <authorList>
            <person name="Tisza M.J."/>
            <person name="Buck C.B."/>
        </authorList>
    </citation>
    <scope>NUCLEOTIDE SEQUENCE</scope>
    <source>
        <strain evidence="1">CtmYS12</strain>
    </source>
</reference>
<proteinExistence type="predicted"/>
<protein>
    <submittedName>
        <fullName evidence="1">Uncharacterized protein</fullName>
    </submittedName>
</protein>
<dbReference type="EMBL" id="BK015347">
    <property type="protein sequence ID" value="DAE02528.1"/>
    <property type="molecule type" value="Genomic_DNA"/>
</dbReference>